<dbReference type="InterPro" id="IPR013162">
    <property type="entry name" value="CD80_C2-set"/>
</dbReference>
<dbReference type="InterPro" id="IPR013783">
    <property type="entry name" value="Ig-like_fold"/>
</dbReference>
<evidence type="ECO:0000256" key="1">
    <source>
        <dbReference type="ARBA" id="ARBA00023157"/>
    </source>
</evidence>
<dbReference type="AlphaFoldDB" id="A0A8B6DDY1"/>
<evidence type="ECO:0000313" key="4">
    <source>
        <dbReference type="Proteomes" id="UP000596742"/>
    </source>
</evidence>
<evidence type="ECO:0000313" key="3">
    <source>
        <dbReference type="EMBL" id="VDI18622.1"/>
    </source>
</evidence>
<accession>A0A8B6DDY1</accession>
<gene>
    <name evidence="3" type="ORF">MGAL_10B001211</name>
</gene>
<evidence type="ECO:0000259" key="2">
    <source>
        <dbReference type="PROSITE" id="PS50835"/>
    </source>
</evidence>
<dbReference type="EMBL" id="UYJE01003370">
    <property type="protein sequence ID" value="VDI18622.1"/>
    <property type="molecule type" value="Genomic_DNA"/>
</dbReference>
<protein>
    <recommendedName>
        <fullName evidence="2">Ig-like domain-containing protein</fullName>
    </recommendedName>
</protein>
<dbReference type="InterPro" id="IPR036179">
    <property type="entry name" value="Ig-like_dom_sf"/>
</dbReference>
<name>A0A8B6DDY1_MYTGA</name>
<dbReference type="InterPro" id="IPR007110">
    <property type="entry name" value="Ig-like_dom"/>
</dbReference>
<dbReference type="PROSITE" id="PS50835">
    <property type="entry name" value="IG_LIKE"/>
    <property type="match status" value="1"/>
</dbReference>
<reference evidence="3" key="1">
    <citation type="submission" date="2018-11" db="EMBL/GenBank/DDBJ databases">
        <authorList>
            <person name="Alioto T."/>
            <person name="Alioto T."/>
        </authorList>
    </citation>
    <scope>NUCLEOTIDE SEQUENCE</scope>
</reference>
<dbReference type="SUPFAM" id="SSF48726">
    <property type="entry name" value="Immunoglobulin"/>
    <property type="match status" value="1"/>
</dbReference>
<dbReference type="Gene3D" id="2.60.40.10">
    <property type="entry name" value="Immunoglobulins"/>
    <property type="match status" value="1"/>
</dbReference>
<keyword evidence="1" id="KW-1015">Disulfide bond</keyword>
<comment type="caution">
    <text evidence="3">The sequence shown here is derived from an EMBL/GenBank/DDBJ whole genome shotgun (WGS) entry which is preliminary data.</text>
</comment>
<feature type="domain" description="Ig-like" evidence="2">
    <location>
        <begin position="211"/>
        <end position="312"/>
    </location>
</feature>
<proteinExistence type="predicted"/>
<dbReference type="Proteomes" id="UP000596742">
    <property type="component" value="Unassembled WGS sequence"/>
</dbReference>
<keyword evidence="4" id="KW-1185">Reference proteome</keyword>
<sequence length="331" mass="37001">QDSTSLTGTPPNLIIREDVEISLECITQHSIVKWSKDFLVFAIVIGTHGGICTLSGIPNPNFSYTCDSDNGIYRYLISTNVTVTSGLKNIRWECRPIVGIGGDAFYFNVFAMKSSATTSTSTIAINTEEQQGNQNKRKTNNRKGMIQWPSTDFRRWEIFDEDLDKILDKSLTGYVQRDIIKISSVSKIIYAEEQERFGVSNTKTRKGTQVPVSTITITPAGINNVTNAIVGETHTFMCTTGSIRPAAWIQWYIGGENVTNQALPQTPQLDGDKFISSSRLVYTGKDKDHNSNIHCEAFNIQGRTKVNSTEISIYVECEYVLSFIMVYNQNI</sequence>
<organism evidence="3 4">
    <name type="scientific">Mytilus galloprovincialis</name>
    <name type="common">Mediterranean mussel</name>
    <dbReference type="NCBI Taxonomy" id="29158"/>
    <lineage>
        <taxon>Eukaryota</taxon>
        <taxon>Metazoa</taxon>
        <taxon>Spiralia</taxon>
        <taxon>Lophotrochozoa</taxon>
        <taxon>Mollusca</taxon>
        <taxon>Bivalvia</taxon>
        <taxon>Autobranchia</taxon>
        <taxon>Pteriomorphia</taxon>
        <taxon>Mytilida</taxon>
        <taxon>Mytiloidea</taxon>
        <taxon>Mytilidae</taxon>
        <taxon>Mytilinae</taxon>
        <taxon>Mytilus</taxon>
    </lineage>
</organism>
<dbReference type="Pfam" id="PF08205">
    <property type="entry name" value="C2-set_2"/>
    <property type="match status" value="1"/>
</dbReference>
<feature type="non-terminal residue" evidence="3">
    <location>
        <position position="331"/>
    </location>
</feature>